<proteinExistence type="predicted"/>
<keyword evidence="4" id="KW-1185">Reference proteome</keyword>
<evidence type="ECO:0000256" key="1">
    <source>
        <dbReference type="SAM" id="Phobius"/>
    </source>
</evidence>
<dbReference type="InterPro" id="IPR022029">
    <property type="entry name" value="YoaR-like_PG-bd"/>
</dbReference>
<keyword evidence="1" id="KW-0472">Membrane</keyword>
<keyword evidence="1" id="KW-0812">Transmembrane</keyword>
<dbReference type="RefSeq" id="WP_269966249.1">
    <property type="nucleotide sequence ID" value="NZ_JAKMUS010000021.1"/>
</dbReference>
<evidence type="ECO:0000313" key="4">
    <source>
        <dbReference type="Proteomes" id="UP001146468"/>
    </source>
</evidence>
<gene>
    <name evidence="3" type="ORF">L8U60_10075</name>
</gene>
<dbReference type="EMBL" id="JAKMUS010000021">
    <property type="protein sequence ID" value="MCZ9294832.1"/>
    <property type="molecule type" value="Genomic_DNA"/>
</dbReference>
<name>A0A9X3RL65_9CORY</name>
<sequence>MNPKHASTKKAGGSRGGKIAAGFFVGLFVILLGLYLADLGFNRGTVPRGTTVGGVEIGTMKPAAAVSLLEGELGDVDKRPVLVRAGEMEETFTPENAGLGADWQATVESAGVESLNPLTRLLGFFRTNEVEITSTIDAGKLQPEIDRVAAGLARDPQDGAVALEGGEAKVEEPIDGQHVMRDDLERAMTLNWLNPDGVTVEPKLTPPAIDAEVIKQAVDGPAAAALKGPLTLHGGQGEEKVDAVIEPSRMGEVVTFRNEPENKTIVPDVHADKAQEIFGEQLKDTVTEMQNATIAASGAVTPSADGNEIAWDNVMRDFDRRVLGEEPRDWDAEYRDVPATFTTEQANNATFNEEVGSFTTGGYSAASGTNIGIVARTVNGAVVSPGQTFSLNGYTGPRGEAQGYVSSGIIINGRAGNAVGGGISQFATTLYNAAYFAGMTDVAHTPHSYYISRYPAGREATVFEGSIDLVFKNDTPHPVKIVTEFGGGHITVRMMGVKDRTVESINGGRWAPTSPSPQTVSGAGCVPSGGAPGFTTSDTRIVRDLAGNEISRETQTTVYNPQPIVRCG</sequence>
<feature type="transmembrane region" description="Helical" evidence="1">
    <location>
        <begin position="20"/>
        <end position="37"/>
    </location>
</feature>
<dbReference type="PANTHER" id="PTHR35788:SF1">
    <property type="entry name" value="EXPORTED PROTEIN"/>
    <property type="match status" value="1"/>
</dbReference>
<dbReference type="InterPro" id="IPR052913">
    <property type="entry name" value="Glycopeptide_resist_protein"/>
</dbReference>
<accession>A0A9X3RL65</accession>
<dbReference type="InterPro" id="IPR007391">
    <property type="entry name" value="Vancomycin_resist_VanW"/>
</dbReference>
<dbReference type="PANTHER" id="PTHR35788">
    <property type="entry name" value="EXPORTED PROTEIN-RELATED"/>
    <property type="match status" value="1"/>
</dbReference>
<comment type="caution">
    <text evidence="3">The sequence shown here is derived from an EMBL/GenBank/DDBJ whole genome shotgun (WGS) entry which is preliminary data.</text>
</comment>
<evidence type="ECO:0000313" key="3">
    <source>
        <dbReference type="EMBL" id="MCZ9294832.1"/>
    </source>
</evidence>
<organism evidence="3 4">
    <name type="scientific">Corynebacterium meitnerae</name>
    <dbReference type="NCBI Taxonomy" id="2913498"/>
    <lineage>
        <taxon>Bacteria</taxon>
        <taxon>Bacillati</taxon>
        <taxon>Actinomycetota</taxon>
        <taxon>Actinomycetes</taxon>
        <taxon>Mycobacteriales</taxon>
        <taxon>Corynebacteriaceae</taxon>
        <taxon>Corynebacterium</taxon>
    </lineage>
</organism>
<evidence type="ECO:0000259" key="2">
    <source>
        <dbReference type="Pfam" id="PF12229"/>
    </source>
</evidence>
<protein>
    <submittedName>
        <fullName evidence="3">VanW family protein</fullName>
    </submittedName>
</protein>
<feature type="domain" description="YoaR-like putative peptidoglycan binding" evidence="2">
    <location>
        <begin position="249"/>
        <end position="329"/>
    </location>
</feature>
<dbReference type="AlphaFoldDB" id="A0A9X3RL65"/>
<dbReference type="Pfam" id="PF12229">
    <property type="entry name" value="PG_binding_4"/>
    <property type="match status" value="1"/>
</dbReference>
<dbReference type="Proteomes" id="UP001146468">
    <property type="component" value="Unassembled WGS sequence"/>
</dbReference>
<dbReference type="Pfam" id="PF04294">
    <property type="entry name" value="VanW"/>
    <property type="match status" value="1"/>
</dbReference>
<reference evidence="3" key="1">
    <citation type="submission" date="2022-02" db="EMBL/GenBank/DDBJ databases">
        <title>Corynebacterium sp. from urogenital microbiome.</title>
        <authorList>
            <person name="Cappelli E.A."/>
            <person name="Ribeiro T.G."/>
            <person name="Peixe L."/>
        </authorList>
    </citation>
    <scope>NUCLEOTIDE SEQUENCE</scope>
    <source>
        <strain evidence="3">C8Ua_172</strain>
    </source>
</reference>
<keyword evidence="1" id="KW-1133">Transmembrane helix</keyword>